<dbReference type="HOGENOM" id="CLU_125341_0_0_10"/>
<accession>K9E9Z3</accession>
<gene>
    <name evidence="1" type="ORF">HMPREF9447_00323</name>
</gene>
<dbReference type="SUPFAM" id="SSF69360">
    <property type="entry name" value="Cell wall binding repeat"/>
    <property type="match status" value="1"/>
</dbReference>
<dbReference type="PANTHER" id="PTHR37841">
    <property type="entry name" value="GLR2918 PROTEIN"/>
    <property type="match status" value="1"/>
</dbReference>
<dbReference type="Proteomes" id="UP000009872">
    <property type="component" value="Unassembled WGS sequence"/>
</dbReference>
<dbReference type="PANTHER" id="PTHR37841:SF1">
    <property type="entry name" value="DUF3298 DOMAIN-CONTAINING PROTEIN"/>
    <property type="match status" value="1"/>
</dbReference>
<reference evidence="1 2" key="1">
    <citation type="submission" date="2012-09" db="EMBL/GenBank/DDBJ databases">
        <title>The Genome Sequence of Bacteroides oleiciplenus YIT 12058.</title>
        <authorList>
            <consortium name="The Broad Institute Genome Sequencing Platform"/>
            <person name="Earl A."/>
            <person name="Ward D."/>
            <person name="Feldgarden M."/>
            <person name="Gevers D."/>
            <person name="Morotomi M."/>
            <person name="Walker B."/>
            <person name="Young S.K."/>
            <person name="Zeng Q."/>
            <person name="Gargeya S."/>
            <person name="Fitzgerald M."/>
            <person name="Haas B."/>
            <person name="Abouelleil A."/>
            <person name="Alvarado L."/>
            <person name="Arachchi H.M."/>
            <person name="Berlin A.M."/>
            <person name="Chapman S.B."/>
            <person name="Goldberg J."/>
            <person name="Griggs A."/>
            <person name="Gujja S."/>
            <person name="Hansen M."/>
            <person name="Howarth C."/>
            <person name="Imamovic A."/>
            <person name="Larimer J."/>
            <person name="McCowen C."/>
            <person name="Montmayeur A."/>
            <person name="Murphy C."/>
            <person name="Neiman D."/>
            <person name="Pearson M."/>
            <person name="Priest M."/>
            <person name="Roberts A."/>
            <person name="Saif S."/>
            <person name="Shea T."/>
            <person name="Sisk P."/>
            <person name="Sykes S."/>
            <person name="Wortman J."/>
            <person name="Nusbaum C."/>
            <person name="Birren B."/>
        </authorList>
    </citation>
    <scope>NUCLEOTIDE SEQUENCE [LARGE SCALE GENOMIC DNA]</scope>
    <source>
        <strain evidence="1 2">YIT 12058</strain>
    </source>
</reference>
<proteinExistence type="predicted"/>
<sequence>MFQSLFSTVFLFVVLIFSVTGINFSRHFLSLTADLLSILIIQRLTNYCREDTQKMKIQKLVPTEENGKWGFLDAATGEKVVPFIYDYAHAFSVGLALVRLNGWWGYVDKTGKEVIPCIYNPAWSFTKTGLAAVCIEGKCGFIDQTGKEVIPFIYDDARYFNKDGKAKVKLNGETFFIDMEGNRVE</sequence>
<dbReference type="EMBL" id="ADLF01000001">
    <property type="protein sequence ID" value="EKU92666.1"/>
    <property type="molecule type" value="Genomic_DNA"/>
</dbReference>
<dbReference type="eggNOG" id="COG5263">
    <property type="taxonomic scope" value="Bacteria"/>
</dbReference>
<dbReference type="InterPro" id="IPR032774">
    <property type="entry name" value="WG_beta_rep"/>
</dbReference>
<dbReference type="PATRIC" id="fig|742727.4.peg.330"/>
<evidence type="ECO:0008006" key="3">
    <source>
        <dbReference type="Google" id="ProtNLM"/>
    </source>
</evidence>
<keyword evidence="2" id="KW-1185">Reference proteome</keyword>
<protein>
    <recommendedName>
        <fullName evidence="3">WG repeat-containing protein</fullName>
    </recommendedName>
</protein>
<name>K9E9Z3_9BACE</name>
<comment type="caution">
    <text evidence="1">The sequence shown here is derived from an EMBL/GenBank/DDBJ whole genome shotgun (WGS) entry which is preliminary data.</text>
</comment>
<organism evidence="1 2">
    <name type="scientific">Bacteroides oleiciplenus YIT 12058</name>
    <dbReference type="NCBI Taxonomy" id="742727"/>
    <lineage>
        <taxon>Bacteria</taxon>
        <taxon>Pseudomonadati</taxon>
        <taxon>Bacteroidota</taxon>
        <taxon>Bacteroidia</taxon>
        <taxon>Bacteroidales</taxon>
        <taxon>Bacteroidaceae</taxon>
        <taxon>Bacteroides</taxon>
    </lineage>
</organism>
<evidence type="ECO:0000313" key="1">
    <source>
        <dbReference type="EMBL" id="EKU92666.1"/>
    </source>
</evidence>
<evidence type="ECO:0000313" key="2">
    <source>
        <dbReference type="Proteomes" id="UP000009872"/>
    </source>
</evidence>
<dbReference type="AlphaFoldDB" id="K9E9Z3"/>
<dbReference type="STRING" id="742727.HMPREF9447_00323"/>
<dbReference type="Pfam" id="PF14903">
    <property type="entry name" value="WG_beta_rep"/>
    <property type="match status" value="3"/>
</dbReference>